<protein>
    <recommendedName>
        <fullName evidence="4">WD repeat-containing protein 73</fullName>
    </recommendedName>
</protein>
<dbReference type="GO" id="GO:0000922">
    <property type="term" value="C:spindle pole"/>
    <property type="evidence" value="ECO:0007669"/>
    <property type="project" value="TreeGrafter"/>
</dbReference>
<dbReference type="OrthoDB" id="9822052at2759"/>
<dbReference type="GO" id="GO:0031122">
    <property type="term" value="P:cytoplasmic microtubule organization"/>
    <property type="evidence" value="ECO:0007669"/>
    <property type="project" value="TreeGrafter"/>
</dbReference>
<dbReference type="InterPro" id="IPR015943">
    <property type="entry name" value="WD40/YVTN_repeat-like_dom_sf"/>
</dbReference>
<dbReference type="GO" id="GO:0005829">
    <property type="term" value="C:cytosol"/>
    <property type="evidence" value="ECO:0007669"/>
    <property type="project" value="TreeGrafter"/>
</dbReference>
<name>A0A8T2KEN6_9PIPI</name>
<comment type="caution">
    <text evidence="2">The sequence shown here is derived from an EMBL/GenBank/DDBJ whole genome shotgun (WGS) entry which is preliminary data.</text>
</comment>
<dbReference type="PANTHER" id="PTHR46947:SF1">
    <property type="entry name" value="WD REPEAT-CONTAINING PROTEIN 73"/>
    <property type="match status" value="1"/>
</dbReference>
<evidence type="ECO:0000313" key="3">
    <source>
        <dbReference type="Proteomes" id="UP000812440"/>
    </source>
</evidence>
<dbReference type="PANTHER" id="PTHR46947">
    <property type="entry name" value="WD REPEAT-CONTAINING PROTEIN 73"/>
    <property type="match status" value="1"/>
</dbReference>
<dbReference type="InterPro" id="IPR042795">
    <property type="entry name" value="Wdr73"/>
</dbReference>
<dbReference type="Gene3D" id="2.130.10.10">
    <property type="entry name" value="YVTN repeat-like/Quinoprotein amine dehydrogenase"/>
    <property type="match status" value="1"/>
</dbReference>
<evidence type="ECO:0008006" key="4">
    <source>
        <dbReference type="Google" id="ProtNLM"/>
    </source>
</evidence>
<organism evidence="2 3">
    <name type="scientific">Hymenochirus boettgeri</name>
    <name type="common">Congo dwarf clawed frog</name>
    <dbReference type="NCBI Taxonomy" id="247094"/>
    <lineage>
        <taxon>Eukaryota</taxon>
        <taxon>Metazoa</taxon>
        <taxon>Chordata</taxon>
        <taxon>Craniata</taxon>
        <taxon>Vertebrata</taxon>
        <taxon>Euteleostomi</taxon>
        <taxon>Amphibia</taxon>
        <taxon>Batrachia</taxon>
        <taxon>Anura</taxon>
        <taxon>Pipoidea</taxon>
        <taxon>Pipidae</taxon>
        <taxon>Pipinae</taxon>
        <taxon>Hymenochirus</taxon>
    </lineage>
</organism>
<keyword evidence="3" id="KW-1185">Reference proteome</keyword>
<keyword evidence="1" id="KW-0677">Repeat</keyword>
<dbReference type="AlphaFoldDB" id="A0A8T2KEN6"/>
<dbReference type="SUPFAM" id="SSF50978">
    <property type="entry name" value="WD40 repeat-like"/>
    <property type="match status" value="1"/>
</dbReference>
<dbReference type="InterPro" id="IPR036322">
    <property type="entry name" value="WD40_repeat_dom_sf"/>
</dbReference>
<gene>
    <name evidence="2" type="ORF">GDO86_004779</name>
</gene>
<dbReference type="Proteomes" id="UP000812440">
    <property type="component" value="Chromosome 2"/>
</dbReference>
<accession>A0A8T2KEN6</accession>
<dbReference type="InterPro" id="IPR001680">
    <property type="entry name" value="WD40_rpt"/>
</dbReference>
<dbReference type="EMBL" id="JAACNH010000002">
    <property type="protein sequence ID" value="KAG8453091.1"/>
    <property type="molecule type" value="Genomic_DNA"/>
</dbReference>
<sequence>MEDEQYEEWMLQSIGLYKDLHDFELQDPTRVIEWIGDNSICVAGYEGNKRNEILQLLVPQKLQTTENPGLCPERDLKVEHGGFVDEPVYSLKHIPQSSFLVTSGPATCPLRVWKIGPEDRDVIYPVGTIPSENGEDSWSKIATTSLAPPCVLHGSQANKIHLTEIESSKRVCTLGLYVRDPVSVLSFLDSRTVFLCCKNGRQYIVDVRQPRSAAEGIVGGEALSDATWCAAVQPWKEEACSMVACVSSNGHMILTDTRDFTAPLKRGMWHIPGPSLSDQFLNVCWAPSLVDCISISGYGGSVDIFDTKCWDLSMQSREPLFTHRGHSVMGACGNRREPVVTAHTWHPWKERTVLSAASDGSLHVWNWSDSQACKKTQL</sequence>
<evidence type="ECO:0000256" key="1">
    <source>
        <dbReference type="ARBA" id="ARBA00022737"/>
    </source>
</evidence>
<evidence type="ECO:0000313" key="2">
    <source>
        <dbReference type="EMBL" id="KAG8453091.1"/>
    </source>
</evidence>
<dbReference type="SMART" id="SM00320">
    <property type="entry name" value="WD40"/>
    <property type="match status" value="2"/>
</dbReference>
<reference evidence="2" key="1">
    <citation type="thesis" date="2020" institute="ProQuest LLC" country="789 East Eisenhower Parkway, Ann Arbor, MI, USA">
        <title>Comparative Genomics and Chromosome Evolution.</title>
        <authorList>
            <person name="Mudd A.B."/>
        </authorList>
    </citation>
    <scope>NUCLEOTIDE SEQUENCE</scope>
    <source>
        <strain evidence="2">Female2</strain>
        <tissue evidence="2">Blood</tissue>
    </source>
</reference>
<proteinExistence type="predicted"/>